<gene>
    <name evidence="5" type="ORF">SCF082_LOCUS13248</name>
</gene>
<comment type="caution">
    <text evidence="5">The sequence shown here is derived from an EMBL/GenBank/DDBJ whole genome shotgun (WGS) entry which is preliminary data.</text>
</comment>
<dbReference type="Pfam" id="PF00135">
    <property type="entry name" value="COesterase"/>
    <property type="match status" value="1"/>
</dbReference>
<dbReference type="SUPFAM" id="SSF53474">
    <property type="entry name" value="alpha/beta-Hydrolases"/>
    <property type="match status" value="1"/>
</dbReference>
<sequence>MALRLLSLVQLVHLAVAFEFDAGLTKELTAWFGQAWVDGMINEAKIDAHLSGVALCGYATSSAELALQKILQKHRAGGACADFPASLAQHAWRYRQEDLEKCLSGKSCQMACKDFPELVATLSCNGANLTGSPPEGHCRHQVESKIFHAPSGDAQAILRKIPLQWADGQETIEMVRTFWGLPYGEQPERFKAPVAKARWEGVKTSKDYYAEHPVLCPDIPVLGHNKHVSEDCLQLHVYAPQRPAKLRPVFVFLIPGGFTGTNWFQGSWYDAARFVVRNEALFVSVGYRSGYLGHWAHEELAREAGDGAMGNYEAMDQRLALQWVQRNIETFGGDPGRVTLVGHSSGAFSVQFHLLSPASRGLFAHGILEGTALDTGWYYAAKEDALSFYDTLTRKLNCHGTGAEQVACLRALPHEAFYQLAEDQVSQDMAKLKALGKWGLAQAAAEAAWSALGFKGSFHPVGLQVGDLPITATPLFPALPTGFVVDGSPRGLPRAPRELYEAGEVNPAKVYLNHGTDEGTIFAGLMYAAYPWYKAPEVTHAATDQIMSWALNASILELYPHGRGSLAPFYRLSRAISDSTFLCPHRRFAKAMSRRPNSTFYAETTFAGGQANESHNWFSALVHRDLEYFVGAWHMNQVKWIFGANDTFKICNSSKPGDTGFDRAPWLPEDELMHQLVNCHYALFAHCGSPDATSDTACAQNVLKMHSCQSTFQGGQLRPAPFPPYEAAPGAARFALTPLVDGESRWVTPTDEEDRLCSFWDAQPPMRFLTSACHGCGKETEITI</sequence>
<proteinExistence type="inferred from homology"/>
<accession>A0ABP0JQN5</accession>
<keyword evidence="3" id="KW-0732">Signal</keyword>
<dbReference type="PROSITE" id="PS00122">
    <property type="entry name" value="CARBOXYLESTERASE_B_1"/>
    <property type="match status" value="1"/>
</dbReference>
<dbReference type="PANTHER" id="PTHR11559">
    <property type="entry name" value="CARBOXYLESTERASE"/>
    <property type="match status" value="1"/>
</dbReference>
<evidence type="ECO:0000256" key="2">
    <source>
        <dbReference type="ARBA" id="ARBA00022801"/>
    </source>
</evidence>
<feature type="signal peptide" evidence="3">
    <location>
        <begin position="1"/>
        <end position="17"/>
    </location>
</feature>
<evidence type="ECO:0000313" key="6">
    <source>
        <dbReference type="Proteomes" id="UP001642464"/>
    </source>
</evidence>
<comment type="similarity">
    <text evidence="1">Belongs to the type-B carboxylesterase/lipase family.</text>
</comment>
<protein>
    <submittedName>
        <fullName evidence="5">Acetylcholinesterase (AChE)</fullName>
    </submittedName>
</protein>
<evidence type="ECO:0000313" key="5">
    <source>
        <dbReference type="EMBL" id="CAK9016565.1"/>
    </source>
</evidence>
<dbReference type="InterPro" id="IPR019826">
    <property type="entry name" value="Carboxylesterase_B_AS"/>
</dbReference>
<dbReference type="InterPro" id="IPR029058">
    <property type="entry name" value="AB_hydrolase_fold"/>
</dbReference>
<reference evidence="5 6" key="1">
    <citation type="submission" date="2024-02" db="EMBL/GenBank/DDBJ databases">
        <authorList>
            <person name="Chen Y."/>
            <person name="Shah S."/>
            <person name="Dougan E. K."/>
            <person name="Thang M."/>
            <person name="Chan C."/>
        </authorList>
    </citation>
    <scope>NUCLEOTIDE SEQUENCE [LARGE SCALE GENOMIC DNA]</scope>
</reference>
<keyword evidence="6" id="KW-1185">Reference proteome</keyword>
<name>A0ABP0JQN5_9DINO</name>
<dbReference type="Gene3D" id="3.40.50.1820">
    <property type="entry name" value="alpha/beta hydrolase"/>
    <property type="match status" value="1"/>
</dbReference>
<dbReference type="InterPro" id="IPR050309">
    <property type="entry name" value="Type-B_Carboxylest/Lipase"/>
</dbReference>
<evidence type="ECO:0000256" key="1">
    <source>
        <dbReference type="ARBA" id="ARBA00005964"/>
    </source>
</evidence>
<dbReference type="Proteomes" id="UP001642464">
    <property type="component" value="Unassembled WGS sequence"/>
</dbReference>
<evidence type="ECO:0000256" key="3">
    <source>
        <dbReference type="SAM" id="SignalP"/>
    </source>
</evidence>
<feature type="chain" id="PRO_5046809704" evidence="3">
    <location>
        <begin position="18"/>
        <end position="784"/>
    </location>
</feature>
<organism evidence="5 6">
    <name type="scientific">Durusdinium trenchii</name>
    <dbReference type="NCBI Taxonomy" id="1381693"/>
    <lineage>
        <taxon>Eukaryota</taxon>
        <taxon>Sar</taxon>
        <taxon>Alveolata</taxon>
        <taxon>Dinophyceae</taxon>
        <taxon>Suessiales</taxon>
        <taxon>Symbiodiniaceae</taxon>
        <taxon>Durusdinium</taxon>
    </lineage>
</organism>
<dbReference type="EMBL" id="CAXAMM010008158">
    <property type="protein sequence ID" value="CAK9016565.1"/>
    <property type="molecule type" value="Genomic_DNA"/>
</dbReference>
<dbReference type="InterPro" id="IPR002018">
    <property type="entry name" value="CarbesteraseB"/>
</dbReference>
<keyword evidence="2" id="KW-0378">Hydrolase</keyword>
<feature type="domain" description="Carboxylesterase type B" evidence="4">
    <location>
        <begin position="172"/>
        <end position="638"/>
    </location>
</feature>
<evidence type="ECO:0000259" key="4">
    <source>
        <dbReference type="Pfam" id="PF00135"/>
    </source>
</evidence>